<dbReference type="EMBL" id="KL198010">
    <property type="protein sequence ID" value="KDQ25747.1"/>
    <property type="molecule type" value="Genomic_DNA"/>
</dbReference>
<gene>
    <name evidence="8" type="ORF">PLEOSDRAFT_1044473</name>
</gene>
<evidence type="ECO:0000259" key="5">
    <source>
        <dbReference type="Pfam" id="PF00441"/>
    </source>
</evidence>
<feature type="domain" description="Acyl-CoA oxidase/dehydrogenase middle" evidence="6">
    <location>
        <begin position="172"/>
        <end position="286"/>
    </location>
</feature>
<dbReference type="PANTHER" id="PTHR42707">
    <property type="entry name" value="ACYL-COA DEHYDROGENASE"/>
    <property type="match status" value="1"/>
</dbReference>
<keyword evidence="2 4" id="KW-0285">Flavoprotein</keyword>
<name>A0A067NNR9_PLEO1</name>
<evidence type="ECO:0000259" key="7">
    <source>
        <dbReference type="Pfam" id="PF18158"/>
    </source>
</evidence>
<dbReference type="Pfam" id="PF02770">
    <property type="entry name" value="Acyl-CoA_dh_M"/>
    <property type="match status" value="1"/>
</dbReference>
<dbReference type="SUPFAM" id="SSF56645">
    <property type="entry name" value="Acyl-CoA dehydrogenase NM domain-like"/>
    <property type="match status" value="1"/>
</dbReference>
<evidence type="ECO:0000313" key="9">
    <source>
        <dbReference type="Proteomes" id="UP000027073"/>
    </source>
</evidence>
<dbReference type="InterPro" id="IPR006091">
    <property type="entry name" value="Acyl-CoA_Oxase/DH_mid-dom"/>
</dbReference>
<dbReference type="AlphaFoldDB" id="A0A067NNR9"/>
<evidence type="ECO:0000256" key="1">
    <source>
        <dbReference type="ARBA" id="ARBA00009347"/>
    </source>
</evidence>
<sequence length="593" mass="64924">MRIEEGFQIPPYKEENVYTSDPVLRGILKRTLPPSVFEEINQDLVRFGNEVLTSIRDMGTKVTPPNLVQYDQWGRRIDDLQTSEGWRGLKAIAQKEGMPGIFYERTYGEHSRSYGFAKVLLMSGDSHMVFCPLSMSDGAARVIELAGSPAMKEHVLPKLISRDPQVAFTAGQWMTERPGGSDVSLTETKAAYSGQSGQFGPVYHLDGFKWFSSATDSDISVALARTGSLQDGSRGLSLFLVPLRLPLLRRPSDAKPSAISNNIFVHRLKNKFGTIPVPTAELSLQNTEAYLIGNQNQGVKQITPVLNITRLYSATGTVGGLRKCLSIATAYARVRAIHQGTQLLQDNPLHVAGLASINLVYRALAHLSFGAVRLLGKSECGVATQDELNRLKMLTPTAKAFVAEHAATAMEDAMACLGGAGYMEENGFGRQIRDALVEKIWEGTTNILALDIVRAARDPSVVLSFVNWGKGVIASCPKALAAGYKEAFDILRPALDELIDAYKQPVPSLMPRAGLFVVGHVASSVYLLEQAIWSNAVNDSQKHVDSEVFNRWVIEGGLTKALTDLTRARNARSDRLASNYSIVFDEQQLKGKL</sequence>
<dbReference type="OrthoDB" id="10251155at2759"/>
<dbReference type="InterPro" id="IPR036250">
    <property type="entry name" value="AcylCo_DH-like_C"/>
</dbReference>
<dbReference type="InterPro" id="IPR009100">
    <property type="entry name" value="AcylCoA_DH/oxidase_NM_dom_sf"/>
</dbReference>
<evidence type="ECO:0000256" key="4">
    <source>
        <dbReference type="RuleBase" id="RU362125"/>
    </source>
</evidence>
<keyword evidence="4" id="KW-0560">Oxidoreductase</keyword>
<dbReference type="Proteomes" id="UP000027073">
    <property type="component" value="Unassembled WGS sequence"/>
</dbReference>
<comment type="similarity">
    <text evidence="1 4">Belongs to the acyl-CoA dehydrogenase family.</text>
</comment>
<reference evidence="9" key="1">
    <citation type="journal article" date="2014" name="Proc. Natl. Acad. Sci. U.S.A.">
        <title>Extensive sampling of basidiomycete genomes demonstrates inadequacy of the white-rot/brown-rot paradigm for wood decay fungi.</title>
        <authorList>
            <person name="Riley R."/>
            <person name="Salamov A.A."/>
            <person name="Brown D.W."/>
            <person name="Nagy L.G."/>
            <person name="Floudas D."/>
            <person name="Held B.W."/>
            <person name="Levasseur A."/>
            <person name="Lombard V."/>
            <person name="Morin E."/>
            <person name="Otillar R."/>
            <person name="Lindquist E.A."/>
            <person name="Sun H."/>
            <person name="LaButti K.M."/>
            <person name="Schmutz J."/>
            <person name="Jabbour D."/>
            <person name="Luo H."/>
            <person name="Baker S.E."/>
            <person name="Pisabarro A.G."/>
            <person name="Walton J.D."/>
            <person name="Blanchette R.A."/>
            <person name="Henrissat B."/>
            <person name="Martin F."/>
            <person name="Cullen D."/>
            <person name="Hibbett D.S."/>
            <person name="Grigoriev I.V."/>
        </authorList>
    </citation>
    <scope>NUCLEOTIDE SEQUENCE [LARGE SCALE GENOMIC DNA]</scope>
    <source>
        <strain evidence="9">PC15</strain>
    </source>
</reference>
<dbReference type="Gene3D" id="2.40.110.20">
    <property type="match status" value="1"/>
</dbReference>
<accession>A0A067NNR9</accession>
<dbReference type="GO" id="GO:0003995">
    <property type="term" value="F:acyl-CoA dehydrogenase activity"/>
    <property type="evidence" value="ECO:0007669"/>
    <property type="project" value="TreeGrafter"/>
</dbReference>
<proteinExistence type="inferred from homology"/>
<dbReference type="InterPro" id="IPR041504">
    <property type="entry name" value="AidB_N"/>
</dbReference>
<evidence type="ECO:0000256" key="3">
    <source>
        <dbReference type="ARBA" id="ARBA00022827"/>
    </source>
</evidence>
<dbReference type="Pfam" id="PF00441">
    <property type="entry name" value="Acyl-CoA_dh_1"/>
    <property type="match status" value="1"/>
</dbReference>
<evidence type="ECO:0000259" key="6">
    <source>
        <dbReference type="Pfam" id="PF02770"/>
    </source>
</evidence>
<dbReference type="InParanoid" id="A0A067NNR9"/>
<feature type="domain" description="Adaptive response protein AidB N-terminal" evidence="7">
    <location>
        <begin position="8"/>
        <end position="162"/>
    </location>
</feature>
<dbReference type="Pfam" id="PF18158">
    <property type="entry name" value="AidB_N"/>
    <property type="match status" value="1"/>
</dbReference>
<dbReference type="STRING" id="1137138.A0A067NNR9"/>
<comment type="cofactor">
    <cofactor evidence="4">
        <name>FAD</name>
        <dbReference type="ChEBI" id="CHEBI:57692"/>
    </cofactor>
</comment>
<dbReference type="VEuPathDB" id="FungiDB:PLEOSDRAFT_1044473"/>
<evidence type="ECO:0008006" key="10">
    <source>
        <dbReference type="Google" id="ProtNLM"/>
    </source>
</evidence>
<evidence type="ECO:0000313" key="8">
    <source>
        <dbReference type="EMBL" id="KDQ25747.1"/>
    </source>
</evidence>
<organism evidence="8 9">
    <name type="scientific">Pleurotus ostreatus (strain PC15)</name>
    <name type="common">Oyster mushroom</name>
    <dbReference type="NCBI Taxonomy" id="1137138"/>
    <lineage>
        <taxon>Eukaryota</taxon>
        <taxon>Fungi</taxon>
        <taxon>Dikarya</taxon>
        <taxon>Basidiomycota</taxon>
        <taxon>Agaricomycotina</taxon>
        <taxon>Agaricomycetes</taxon>
        <taxon>Agaricomycetidae</taxon>
        <taxon>Agaricales</taxon>
        <taxon>Pleurotineae</taxon>
        <taxon>Pleurotaceae</taxon>
        <taxon>Pleurotus</taxon>
    </lineage>
</organism>
<evidence type="ECO:0000256" key="2">
    <source>
        <dbReference type="ARBA" id="ARBA00022630"/>
    </source>
</evidence>
<dbReference type="HOGENOM" id="CLU_016513_1_0_1"/>
<dbReference type="Gene3D" id="1.20.140.10">
    <property type="entry name" value="Butyryl-CoA Dehydrogenase, subunit A, domain 3"/>
    <property type="match status" value="1"/>
</dbReference>
<dbReference type="InterPro" id="IPR052904">
    <property type="entry name" value="Acyl-CoA_dehydrogenase-like"/>
</dbReference>
<dbReference type="SUPFAM" id="SSF47203">
    <property type="entry name" value="Acyl-CoA dehydrogenase C-terminal domain-like"/>
    <property type="match status" value="1"/>
</dbReference>
<dbReference type="InterPro" id="IPR009075">
    <property type="entry name" value="AcylCo_DH/oxidase_C"/>
</dbReference>
<keyword evidence="3 4" id="KW-0274">FAD</keyword>
<dbReference type="Gene3D" id="6.10.250.600">
    <property type="match status" value="1"/>
</dbReference>
<protein>
    <recommendedName>
        <fullName evidence="10">Acyl-CoA dehydrogenase/oxidase C-terminal domain-containing protein</fullName>
    </recommendedName>
</protein>
<dbReference type="PANTHER" id="PTHR42707:SF2">
    <property type="entry name" value="ACD11 DEHYDROGENASE"/>
    <property type="match status" value="1"/>
</dbReference>
<feature type="domain" description="Acyl-CoA dehydrogenase/oxidase C-terminal" evidence="5">
    <location>
        <begin position="296"/>
        <end position="455"/>
    </location>
</feature>